<comment type="caution">
    <text evidence="1">The sequence shown here is derived from an EMBL/GenBank/DDBJ whole genome shotgun (WGS) entry which is preliminary data.</text>
</comment>
<reference evidence="1" key="1">
    <citation type="journal article" date="2019" name="Sci. Rep.">
        <title>Draft genome of Tanacetum cinerariifolium, the natural source of mosquito coil.</title>
        <authorList>
            <person name="Yamashiro T."/>
            <person name="Shiraishi A."/>
            <person name="Satake H."/>
            <person name="Nakayama K."/>
        </authorList>
    </citation>
    <scope>NUCLEOTIDE SEQUENCE</scope>
</reference>
<gene>
    <name evidence="1" type="ORF">Tci_019769</name>
</gene>
<dbReference type="PANTHER" id="PTHR11439">
    <property type="entry name" value="GAG-POL-RELATED RETROTRANSPOSON"/>
    <property type="match status" value="1"/>
</dbReference>
<protein>
    <recommendedName>
        <fullName evidence="2">Retrovirus-related Pol polyprotein from transposon TNT 1-94</fullName>
    </recommendedName>
</protein>
<proteinExistence type="predicted"/>
<dbReference type="EMBL" id="BKCJ010002325">
    <property type="protein sequence ID" value="GEU47791.1"/>
    <property type="molecule type" value="Genomic_DNA"/>
</dbReference>
<organism evidence="1">
    <name type="scientific">Tanacetum cinerariifolium</name>
    <name type="common">Dalmatian daisy</name>
    <name type="synonym">Chrysanthemum cinerariifolium</name>
    <dbReference type="NCBI Taxonomy" id="118510"/>
    <lineage>
        <taxon>Eukaryota</taxon>
        <taxon>Viridiplantae</taxon>
        <taxon>Streptophyta</taxon>
        <taxon>Embryophyta</taxon>
        <taxon>Tracheophyta</taxon>
        <taxon>Spermatophyta</taxon>
        <taxon>Magnoliopsida</taxon>
        <taxon>eudicotyledons</taxon>
        <taxon>Gunneridae</taxon>
        <taxon>Pentapetalae</taxon>
        <taxon>asterids</taxon>
        <taxon>campanulids</taxon>
        <taxon>Asterales</taxon>
        <taxon>Asteraceae</taxon>
        <taxon>Asteroideae</taxon>
        <taxon>Anthemideae</taxon>
        <taxon>Anthemidinae</taxon>
        <taxon>Tanacetum</taxon>
    </lineage>
</organism>
<evidence type="ECO:0000313" key="1">
    <source>
        <dbReference type="EMBL" id="GEU47791.1"/>
    </source>
</evidence>
<dbReference type="PANTHER" id="PTHR11439:SF495">
    <property type="entry name" value="REVERSE TRANSCRIPTASE, RNA-DEPENDENT DNA POLYMERASE-RELATED"/>
    <property type="match status" value="1"/>
</dbReference>
<accession>A0A6L2KEB3</accession>
<dbReference type="AlphaFoldDB" id="A0A6L2KEB3"/>
<dbReference type="CDD" id="cd09272">
    <property type="entry name" value="RNase_HI_RT_Ty1"/>
    <property type="match status" value="1"/>
</dbReference>
<sequence length="330" mass="37329">MSWSSKKQDCTLLSTAKSEYVSLSACCAQVLWMRTQLTDYGYHFDKIPIYCDSKSAIAISCNPVQHSRTKHITVRYHFIKEHVENGTIELHGSLKEDMYVCQPECLIDADHPSHVYKLKKALYRRFDDDILVVNQSPSGIFINQSNYVNEILKKYGLNTCDTIGTLMDIKDKIDLNQIGTPVDATKYRSMIGALMYLTLCRPNIVHATCDSGFELTGFSDADYAGCKDTFNSTSGGAQFLGKKLVSYQNRRDLPKDIPIDRLEVFRYDIGKRSKVRMGIMPTETELTLEQTQQVTMEILLEPTSNKLLVGEVGDSIWIELVTLDISFGPE</sequence>
<evidence type="ECO:0008006" key="2">
    <source>
        <dbReference type="Google" id="ProtNLM"/>
    </source>
</evidence>
<name>A0A6L2KEB3_TANCI</name>